<protein>
    <submittedName>
        <fullName evidence="1">Uncharacterized protein</fullName>
    </submittedName>
</protein>
<dbReference type="EMBL" id="CP002198">
    <property type="protein sequence ID" value="ADN12448.1"/>
    <property type="molecule type" value="Genomic_DNA"/>
</dbReference>
<reference evidence="2" key="1">
    <citation type="journal article" date="2011" name="MBio">
        <title>Novel metabolic attributes of the genus Cyanothece, comprising a group of unicellular nitrogen-fixing Cyanobacteria.</title>
        <authorList>
            <person name="Bandyopadhyay A."/>
            <person name="Elvitigala T."/>
            <person name="Welsh E."/>
            <person name="Stockel J."/>
            <person name="Liberton M."/>
            <person name="Min H."/>
            <person name="Sherman L.A."/>
            <person name="Pakrasi H.B."/>
        </authorList>
    </citation>
    <scope>NUCLEOTIDE SEQUENCE [LARGE SCALE GENOMIC DNA]</scope>
    <source>
        <strain evidence="2">PCC 7822</strain>
    </source>
</reference>
<dbReference type="STRING" id="497965.Cyan7822_0403"/>
<dbReference type="eggNOG" id="ENOG5033AKM">
    <property type="taxonomic scope" value="Bacteria"/>
</dbReference>
<dbReference type="HOGENOM" id="CLU_2805048_0_0_3"/>
<gene>
    <name evidence="1" type="ordered locus">Cyan7822_0403</name>
</gene>
<dbReference type="Proteomes" id="UP000008206">
    <property type="component" value="Chromosome"/>
</dbReference>
<evidence type="ECO:0000313" key="1">
    <source>
        <dbReference type="EMBL" id="ADN12448.1"/>
    </source>
</evidence>
<name>E0U6B2_GLOV7</name>
<proteinExistence type="predicted"/>
<evidence type="ECO:0000313" key="2">
    <source>
        <dbReference type="Proteomes" id="UP000008206"/>
    </source>
</evidence>
<dbReference type="RefSeq" id="WP_013320558.1">
    <property type="nucleotide sequence ID" value="NC_014501.1"/>
</dbReference>
<sequence length="67" mass="7774">MQAREIYKTSVSSVPFLRTPQPGMWIPLEELPSPFAHDEALLICQLSKHQWISWIPEHGEYILELKG</sequence>
<dbReference type="AlphaFoldDB" id="E0U6B2"/>
<organism evidence="1 2">
    <name type="scientific">Gloeothece verrucosa (strain PCC 7822)</name>
    <name type="common">Cyanothece sp. (strain PCC 7822)</name>
    <dbReference type="NCBI Taxonomy" id="497965"/>
    <lineage>
        <taxon>Bacteria</taxon>
        <taxon>Bacillati</taxon>
        <taxon>Cyanobacteriota</taxon>
        <taxon>Cyanophyceae</taxon>
        <taxon>Oscillatoriophycideae</taxon>
        <taxon>Chroococcales</taxon>
        <taxon>Aphanothecaceae</taxon>
        <taxon>Gloeothece</taxon>
        <taxon>Gloeothece verrucosa</taxon>
    </lineage>
</organism>
<dbReference type="KEGG" id="cyj:Cyan7822_0403"/>
<accession>E0U6B2</accession>
<keyword evidence="2" id="KW-1185">Reference proteome</keyword>
<dbReference type="OrthoDB" id="573945at2"/>